<reference evidence="3 4" key="1">
    <citation type="journal article" date="2018" name="Sci. Rep.">
        <title>Comparative analysis of the Pocillopora damicornis genome highlights role of immune system in coral evolution.</title>
        <authorList>
            <person name="Cunning R."/>
            <person name="Bay R.A."/>
            <person name="Gillette P."/>
            <person name="Baker A.C."/>
            <person name="Traylor-Knowles N."/>
        </authorList>
    </citation>
    <scope>NUCLEOTIDE SEQUENCE [LARGE SCALE GENOMIC DNA]</scope>
    <source>
        <strain evidence="3">RSMAS</strain>
        <tissue evidence="3">Whole animal</tissue>
    </source>
</reference>
<dbReference type="InterPro" id="IPR048979">
    <property type="entry name" value="AP5B1_middle"/>
</dbReference>
<protein>
    <recommendedName>
        <fullName evidence="2">AP5B1 middle domain-containing protein</fullName>
    </recommendedName>
</protein>
<name>A0A3M6UYF6_POCDA</name>
<dbReference type="GO" id="GO:0016197">
    <property type="term" value="P:endosomal transport"/>
    <property type="evidence" value="ECO:0007669"/>
    <property type="project" value="InterPro"/>
</dbReference>
<dbReference type="EMBL" id="RCHS01000471">
    <property type="protein sequence ID" value="RMX58685.1"/>
    <property type="molecule type" value="Genomic_DNA"/>
</dbReference>
<dbReference type="InterPro" id="IPR038741">
    <property type="entry name" value="AP5B1"/>
</dbReference>
<gene>
    <name evidence="3" type="ORF">pdam_00019440</name>
</gene>
<dbReference type="GO" id="GO:0030119">
    <property type="term" value="C:AP-type membrane coat adaptor complex"/>
    <property type="evidence" value="ECO:0007669"/>
    <property type="project" value="TreeGrafter"/>
</dbReference>
<feature type="non-terminal residue" evidence="3">
    <location>
        <position position="427"/>
    </location>
</feature>
<proteinExistence type="predicted"/>
<dbReference type="OrthoDB" id="646197at2759"/>
<dbReference type="Pfam" id="PF21588">
    <property type="entry name" value="AP5B1_middle"/>
    <property type="match status" value="1"/>
</dbReference>
<organism evidence="3 4">
    <name type="scientific">Pocillopora damicornis</name>
    <name type="common">Cauliflower coral</name>
    <name type="synonym">Millepora damicornis</name>
    <dbReference type="NCBI Taxonomy" id="46731"/>
    <lineage>
        <taxon>Eukaryota</taxon>
        <taxon>Metazoa</taxon>
        <taxon>Cnidaria</taxon>
        <taxon>Anthozoa</taxon>
        <taxon>Hexacorallia</taxon>
        <taxon>Scleractinia</taxon>
        <taxon>Astrocoeniina</taxon>
        <taxon>Pocilloporidae</taxon>
        <taxon>Pocillopora</taxon>
    </lineage>
</organism>
<evidence type="ECO:0000256" key="1">
    <source>
        <dbReference type="SAM" id="MobiDB-lite"/>
    </source>
</evidence>
<feature type="region of interest" description="Disordered" evidence="1">
    <location>
        <begin position="100"/>
        <end position="119"/>
    </location>
</feature>
<comment type="caution">
    <text evidence="3">The sequence shown here is derived from an EMBL/GenBank/DDBJ whole genome shotgun (WGS) entry which is preliminary data.</text>
</comment>
<feature type="domain" description="AP5B1 middle" evidence="2">
    <location>
        <begin position="296"/>
        <end position="426"/>
    </location>
</feature>
<evidence type="ECO:0000313" key="4">
    <source>
        <dbReference type="Proteomes" id="UP000275408"/>
    </source>
</evidence>
<evidence type="ECO:0000313" key="3">
    <source>
        <dbReference type="EMBL" id="RMX58685.1"/>
    </source>
</evidence>
<accession>A0A3M6UYF6</accession>
<dbReference type="PANTHER" id="PTHR34033:SF1">
    <property type="entry name" value="AP-5 COMPLEX SUBUNIT BETA-1"/>
    <property type="match status" value="1"/>
</dbReference>
<keyword evidence="4" id="KW-1185">Reference proteome</keyword>
<evidence type="ECO:0000259" key="2">
    <source>
        <dbReference type="Pfam" id="PF21588"/>
    </source>
</evidence>
<dbReference type="PANTHER" id="PTHR34033">
    <property type="entry name" value="AP-5 COMPLEX SUBUNIT BETA-1"/>
    <property type="match status" value="1"/>
</dbReference>
<dbReference type="GO" id="GO:0005765">
    <property type="term" value="C:lysosomal membrane"/>
    <property type="evidence" value="ECO:0007669"/>
    <property type="project" value="TreeGrafter"/>
</dbReference>
<dbReference type="Proteomes" id="UP000275408">
    <property type="component" value="Unassembled WGS sequence"/>
</dbReference>
<dbReference type="AlphaFoldDB" id="A0A3M6UYF6"/>
<sequence length="427" mass="48881">MSSVVLYWMKNLEEFQRSPDTFLTSREITAHHFVLDILQVLYHENLPENVKLQMLFLLQEKVSSLFLDLISVECAVQSLKEMFLPAHKAMLELYTAQTSSSFSPSSNALRADSNPSSRRDMTPYSLVAQSSQIYLSQILVTGTVILISKETLENNQEVFVDFVEVLTDVIDVVNNPFNLLVRRTACDCLWELEMSYPGLLHAKLDHFYAKSAAENSPIFQSYMVLFVTVLRHAMELLLQESANRLDDNCVNSLLTSRTEPLKPLYLPKDASKQFLPVTIQAGALSSRSLTLPENVDTKELKRAVSFLMDNIGFLNTTGIFHVMFQMFKSQFITWVSTTDLSVFHVLLLLKLKFSDDLFLEGDELLLLHRMLLVSSQPTLAQGQRLLCFEWLMHFPTEEDTLILQPIVPHCLDYSQFRFFYPSVFDSV</sequence>